<keyword evidence="3" id="KW-1185">Reference proteome</keyword>
<sequence length="119" mass="12888">MKQTTRIYKLSGLFFLAVFFLISRGKKNDGAGDWSGGSAVQARPRTGHLGPETVANFEEGSLGLEVLKERRAKLVAEPNNDPAREQSIADLDVAITALEADLARWHAEIDAALPGKDDP</sequence>
<protein>
    <submittedName>
        <fullName evidence="2">Uncharacterized protein</fullName>
    </submittedName>
</protein>
<evidence type="ECO:0000313" key="3">
    <source>
        <dbReference type="Proteomes" id="UP001207930"/>
    </source>
</evidence>
<dbReference type="RefSeq" id="WP_264499956.1">
    <property type="nucleotide sequence ID" value="NZ_JAPDDS010000002.1"/>
</dbReference>
<organism evidence="2 3">
    <name type="scientific">Luteolibacter flavescens</name>
    <dbReference type="NCBI Taxonomy" id="1859460"/>
    <lineage>
        <taxon>Bacteria</taxon>
        <taxon>Pseudomonadati</taxon>
        <taxon>Verrucomicrobiota</taxon>
        <taxon>Verrucomicrobiia</taxon>
        <taxon>Verrucomicrobiales</taxon>
        <taxon>Verrucomicrobiaceae</taxon>
        <taxon>Luteolibacter</taxon>
    </lineage>
</organism>
<proteinExistence type="predicted"/>
<dbReference type="EMBL" id="JAPDDS010000002">
    <property type="protein sequence ID" value="MCW1883997.1"/>
    <property type="molecule type" value="Genomic_DNA"/>
</dbReference>
<name>A0ABT3FK99_9BACT</name>
<accession>A0ABT3FK99</accession>
<evidence type="ECO:0000256" key="1">
    <source>
        <dbReference type="SAM" id="MobiDB-lite"/>
    </source>
</evidence>
<gene>
    <name evidence="2" type="ORF">OKA04_04605</name>
</gene>
<evidence type="ECO:0000313" key="2">
    <source>
        <dbReference type="EMBL" id="MCW1883997.1"/>
    </source>
</evidence>
<comment type="caution">
    <text evidence="2">The sequence shown here is derived from an EMBL/GenBank/DDBJ whole genome shotgun (WGS) entry which is preliminary data.</text>
</comment>
<dbReference type="Proteomes" id="UP001207930">
    <property type="component" value="Unassembled WGS sequence"/>
</dbReference>
<feature type="region of interest" description="Disordered" evidence="1">
    <location>
        <begin position="28"/>
        <end position="53"/>
    </location>
</feature>
<reference evidence="2 3" key="1">
    <citation type="submission" date="2022-10" db="EMBL/GenBank/DDBJ databases">
        <title>Luteolibacter flavescens strain MCCC 1K03193, whole genome shotgun sequencing project.</title>
        <authorList>
            <person name="Zhao G."/>
            <person name="Shen L."/>
        </authorList>
    </citation>
    <scope>NUCLEOTIDE SEQUENCE [LARGE SCALE GENOMIC DNA]</scope>
    <source>
        <strain evidence="2 3">MCCC 1K03193</strain>
    </source>
</reference>